<feature type="domain" description="Helicase ATP-binding" evidence="1">
    <location>
        <begin position="280"/>
        <end position="428"/>
    </location>
</feature>
<evidence type="ECO:0000259" key="2">
    <source>
        <dbReference type="PROSITE" id="PS51194"/>
    </source>
</evidence>
<dbReference type="InterPro" id="IPR000330">
    <property type="entry name" value="SNF2_N"/>
</dbReference>
<organism evidence="3 4">
    <name type="scientific">Cellulomonas alba</name>
    <dbReference type="NCBI Taxonomy" id="3053467"/>
    <lineage>
        <taxon>Bacteria</taxon>
        <taxon>Bacillati</taxon>
        <taxon>Actinomycetota</taxon>
        <taxon>Actinomycetes</taxon>
        <taxon>Micrococcales</taxon>
        <taxon>Cellulomonadaceae</taxon>
        <taxon>Cellulomonas</taxon>
    </lineage>
</organism>
<dbReference type="InterPro" id="IPR027417">
    <property type="entry name" value="P-loop_NTPase"/>
</dbReference>
<dbReference type="SMART" id="SM00487">
    <property type="entry name" value="DEXDc"/>
    <property type="match status" value="1"/>
</dbReference>
<keyword evidence="4" id="KW-1185">Reference proteome</keyword>
<dbReference type="GO" id="GO:0004386">
    <property type="term" value="F:helicase activity"/>
    <property type="evidence" value="ECO:0007669"/>
    <property type="project" value="UniProtKB-KW"/>
</dbReference>
<dbReference type="SUPFAM" id="SSF56024">
    <property type="entry name" value="Phospholipase D/nuclease"/>
    <property type="match status" value="1"/>
</dbReference>
<dbReference type="RefSeq" id="WP_289455819.1">
    <property type="nucleotide sequence ID" value="NZ_JAUCGQ010000002.1"/>
</dbReference>
<proteinExistence type="predicted"/>
<comment type="caution">
    <text evidence="3">The sequence shown here is derived from an EMBL/GenBank/DDBJ whole genome shotgun (WGS) entry which is preliminary data.</text>
</comment>
<dbReference type="PROSITE" id="PS51194">
    <property type="entry name" value="HELICASE_CTER"/>
    <property type="match status" value="1"/>
</dbReference>
<evidence type="ECO:0000259" key="1">
    <source>
        <dbReference type="PROSITE" id="PS51192"/>
    </source>
</evidence>
<keyword evidence="3" id="KW-0347">Helicase</keyword>
<dbReference type="Proteomes" id="UP001529338">
    <property type="component" value="Unassembled WGS sequence"/>
</dbReference>
<dbReference type="InterPro" id="IPR038718">
    <property type="entry name" value="SNF2-like_sf"/>
</dbReference>
<dbReference type="Pfam" id="PF00176">
    <property type="entry name" value="SNF2-rel_dom"/>
    <property type="match status" value="1"/>
</dbReference>
<dbReference type="SUPFAM" id="SSF52540">
    <property type="entry name" value="P-loop containing nucleoside triphosphate hydrolases"/>
    <property type="match status" value="2"/>
</dbReference>
<dbReference type="Gene3D" id="3.40.50.300">
    <property type="entry name" value="P-loop containing nucleotide triphosphate hydrolases"/>
    <property type="match status" value="1"/>
</dbReference>
<name>A0ABT7SI12_9CELL</name>
<gene>
    <name evidence="3" type="ORF">QRT04_12795</name>
</gene>
<dbReference type="EMBL" id="JAUCGQ010000002">
    <property type="protein sequence ID" value="MDM7855810.1"/>
    <property type="molecule type" value="Genomic_DNA"/>
</dbReference>
<dbReference type="Gene3D" id="3.30.870.10">
    <property type="entry name" value="Endonuclease Chain A"/>
    <property type="match status" value="1"/>
</dbReference>
<keyword evidence="3" id="KW-0378">Hydrolase</keyword>
<keyword evidence="3" id="KW-0547">Nucleotide-binding</keyword>
<dbReference type="Gene3D" id="3.40.50.10810">
    <property type="entry name" value="Tandem AAA-ATPase domain"/>
    <property type="match status" value="1"/>
</dbReference>
<reference evidence="3 4" key="1">
    <citation type="submission" date="2023-06" db="EMBL/GenBank/DDBJ databases">
        <title>Cellulomonas sp. MW4 Whole genome sequence.</title>
        <authorList>
            <person name="Park S."/>
        </authorList>
    </citation>
    <scope>NUCLEOTIDE SEQUENCE [LARGE SCALE GENOMIC DNA]</scope>
    <source>
        <strain evidence="3 4">MW4</strain>
    </source>
</reference>
<dbReference type="PROSITE" id="PS51192">
    <property type="entry name" value="HELICASE_ATP_BIND_1"/>
    <property type="match status" value="1"/>
</dbReference>
<sequence>MAHGNGRRRRGWVDNTVPDLWTAVGTQQSRLTLSRMSWPAPSRFPANHASSHVDSILRPDLMASSAVLAVVGFASIEQLVELVAARSADPRDGVRVLLGWEPFISQRVSFGSATASFDDEVRRYWIEQEGVSLRSSAKIVQTLNALEAGHLQVRFVPGHDRLHAKVYLADRAATLGSSNFTRNGLRTQLEANARFDRLDSDGRYEELRTIGENFWQIGQAWDEPFAALLRDLLKFVSWPEALARACADLLEGHWADRFLSAQPGGEPLWPSQRFGIAEALWVVENVGSVLVADATGSGKTRMGAHLTAAVRNRLWSTGRVRRDLTVVVCPKAVEADWLREAVSCGLTARTVAQSLLSQASPDGPRLQEREVAEAQILAVDEAHNFLTASRRTRFVRESSADHVLMFTATPINRGASDLLSLVDLLGADNFDDATLKVLDNLGRRGRDGILADQEKALLRAEIQRFTVRRTKNRLNGLVADNPEAYRDPSTGRICRYPEHRSSSYRTGESTQDVALAAEIREHAHALTGVGLLGNQLLMPPGLRREMTDEHWLELRLGSARGLAAHHVLSALRSSKAALIEHLRGTAVAVVSLEVTNLVKAQPTGNQIGAVGAVRERGRPTVDLRCKLPVWLTDDDAWLARCEEDLEHYLAIERCARELDASREQAKAEHLLALSRRHSLVLAFDRHPITLAVLGARLAAAGVDVEIATGADKASQKRVTRQFALGSTHRGVALCSDAMNEGINLQGASCIVHLDMPTTLRVAEQRVGRVDRMNSPHAAVEVWWPNDGAEFATRADELLATRNIESSQLLGSNLPIPSDGNTIIDHSLFSQTRDEDWDGLYDALEPVRRLVSGEDALVPPDVYEDQQHARERVMSRVSPVRSSVPWAFFAIAGTAHGAPRWLVLEGSDSAPTTGLPEVTARLRALLAEDPPQRDFDGACEYWLERFLDAAARAEIALLPRRDQRALAQMATCARTWASAARFAGDREEAAARWDVIGRIARGETDEGAVDLHETAAIWRQLTRTRRDEYRAAHRRRRYLTLSDLDQDLAVRPLDLTDVESGLSGLSVIPTLDRRISACILAVP</sequence>
<keyword evidence="3" id="KW-0067">ATP-binding</keyword>
<dbReference type="Pfam" id="PF00271">
    <property type="entry name" value="Helicase_C"/>
    <property type="match status" value="1"/>
</dbReference>
<protein>
    <submittedName>
        <fullName evidence="3">Helicase-related protein</fullName>
    </submittedName>
</protein>
<dbReference type="InterPro" id="IPR014001">
    <property type="entry name" value="Helicase_ATP-bd"/>
</dbReference>
<dbReference type="SMART" id="SM00490">
    <property type="entry name" value="HELICc"/>
    <property type="match status" value="1"/>
</dbReference>
<evidence type="ECO:0000313" key="3">
    <source>
        <dbReference type="EMBL" id="MDM7855810.1"/>
    </source>
</evidence>
<feature type="domain" description="Helicase C-terminal" evidence="2">
    <location>
        <begin position="644"/>
        <end position="814"/>
    </location>
</feature>
<accession>A0ABT7SI12</accession>
<evidence type="ECO:0000313" key="4">
    <source>
        <dbReference type="Proteomes" id="UP001529338"/>
    </source>
</evidence>
<dbReference type="InterPro" id="IPR001650">
    <property type="entry name" value="Helicase_C-like"/>
</dbReference>
<dbReference type="CDD" id="cd09117">
    <property type="entry name" value="PLDc_Bfil_DEXD_like"/>
    <property type="match status" value="1"/>
</dbReference>